<sequence>MRLRMLSTQTSHLVQGLAQIGEQLEKAVAVLPPHRTPAPRHLPVPRPPVVGTTPVGPGPPVSAVSALRR</sequence>
<feature type="region of interest" description="Disordered" evidence="1">
    <location>
        <begin position="35"/>
        <end position="69"/>
    </location>
</feature>
<gene>
    <name evidence="2" type="ORF">OG327_31505</name>
</gene>
<feature type="compositionally biased region" description="Pro residues" evidence="1">
    <location>
        <begin position="35"/>
        <end position="48"/>
    </location>
</feature>
<dbReference type="AlphaFoldDB" id="A0AAU2JZG9"/>
<evidence type="ECO:0000313" key="2">
    <source>
        <dbReference type="EMBL" id="WTU77491.1"/>
    </source>
</evidence>
<dbReference type="EMBL" id="CP108264">
    <property type="protein sequence ID" value="WTU77491.1"/>
    <property type="molecule type" value="Genomic_DNA"/>
</dbReference>
<protein>
    <submittedName>
        <fullName evidence="2">Uncharacterized protein</fullName>
    </submittedName>
</protein>
<evidence type="ECO:0000256" key="1">
    <source>
        <dbReference type="SAM" id="MobiDB-lite"/>
    </source>
</evidence>
<name>A0AAU2JZG9_9ACTN</name>
<accession>A0AAU2JZG9</accession>
<proteinExistence type="predicted"/>
<reference evidence="2" key="1">
    <citation type="submission" date="2022-10" db="EMBL/GenBank/DDBJ databases">
        <title>The complete genomes of actinobacterial strains from the NBC collection.</title>
        <authorList>
            <person name="Joergensen T.S."/>
            <person name="Alvarez Arevalo M."/>
            <person name="Sterndorff E.B."/>
            <person name="Faurdal D."/>
            <person name="Vuksanovic O."/>
            <person name="Mourched A.-S."/>
            <person name="Charusanti P."/>
            <person name="Shaw S."/>
            <person name="Blin K."/>
            <person name="Weber T."/>
        </authorList>
    </citation>
    <scope>NUCLEOTIDE SEQUENCE</scope>
    <source>
        <strain evidence="2">NBC_00049</strain>
    </source>
</reference>
<organism evidence="2">
    <name type="scientific">Streptomyces sp. NBC_00049</name>
    <dbReference type="NCBI Taxonomy" id="2903617"/>
    <lineage>
        <taxon>Bacteria</taxon>
        <taxon>Bacillati</taxon>
        <taxon>Actinomycetota</taxon>
        <taxon>Actinomycetes</taxon>
        <taxon>Kitasatosporales</taxon>
        <taxon>Streptomycetaceae</taxon>
        <taxon>Streptomyces</taxon>
    </lineage>
</organism>